<evidence type="ECO:0000313" key="7">
    <source>
        <dbReference type="EMBL" id="KGG50771.1"/>
    </source>
</evidence>
<dbReference type="Pfam" id="PF01619">
    <property type="entry name" value="Pro_dh"/>
    <property type="match status" value="1"/>
</dbReference>
<proteinExistence type="inferred from homology"/>
<dbReference type="OrthoDB" id="5464at2759"/>
<feature type="domain" description="Proline dehydrogenase" evidence="6">
    <location>
        <begin position="182"/>
        <end position="455"/>
    </location>
</feature>
<dbReference type="HOGENOM" id="CLU_018202_3_1_1"/>
<comment type="similarity">
    <text evidence="1 5">Belongs to the proline oxidase family.</text>
</comment>
<dbReference type="InterPro" id="IPR002872">
    <property type="entry name" value="Proline_DH_dom"/>
</dbReference>
<dbReference type="RefSeq" id="XP_013237215.1">
    <property type="nucleotide sequence ID" value="XM_013381761.1"/>
</dbReference>
<gene>
    <name evidence="7" type="ORF">DI09_56p90</name>
</gene>
<organism evidence="7 8">
    <name type="scientific">Mitosporidium daphniae</name>
    <dbReference type="NCBI Taxonomy" id="1485682"/>
    <lineage>
        <taxon>Eukaryota</taxon>
        <taxon>Fungi</taxon>
        <taxon>Fungi incertae sedis</taxon>
        <taxon>Microsporidia</taxon>
        <taxon>Mitosporidium</taxon>
    </lineage>
</organism>
<dbReference type="GO" id="GO:0004657">
    <property type="term" value="F:proline dehydrogenase activity"/>
    <property type="evidence" value="ECO:0007669"/>
    <property type="project" value="UniProtKB-EC"/>
</dbReference>
<comment type="caution">
    <text evidence="7">The sequence shown here is derived from an EMBL/GenBank/DDBJ whole genome shotgun (WGS) entry which is preliminary data.</text>
</comment>
<dbReference type="EC" id="1.5.5.2" evidence="2 5"/>
<dbReference type="PANTHER" id="PTHR13914">
    <property type="entry name" value="PROLINE OXIDASE"/>
    <property type="match status" value="1"/>
</dbReference>
<dbReference type="GeneID" id="25260350"/>
<evidence type="ECO:0000256" key="1">
    <source>
        <dbReference type="ARBA" id="ARBA00005869"/>
    </source>
</evidence>
<dbReference type="Proteomes" id="UP000029725">
    <property type="component" value="Unassembled WGS sequence"/>
</dbReference>
<dbReference type="GO" id="GO:0005739">
    <property type="term" value="C:mitochondrion"/>
    <property type="evidence" value="ECO:0007669"/>
    <property type="project" value="TreeGrafter"/>
</dbReference>
<name>A0A098VST0_9MICR</name>
<dbReference type="SUPFAM" id="SSF51730">
    <property type="entry name" value="FAD-linked oxidoreductase"/>
    <property type="match status" value="1"/>
</dbReference>
<dbReference type="VEuPathDB" id="MicrosporidiaDB:DI09_56p90"/>
<dbReference type="EMBL" id="JMKJ01000521">
    <property type="protein sequence ID" value="KGG50771.1"/>
    <property type="molecule type" value="Genomic_DNA"/>
</dbReference>
<evidence type="ECO:0000256" key="3">
    <source>
        <dbReference type="ARBA" id="ARBA00023002"/>
    </source>
</evidence>
<keyword evidence="4 5" id="KW-0642">Proline metabolism</keyword>
<dbReference type="GO" id="GO:0071949">
    <property type="term" value="F:FAD binding"/>
    <property type="evidence" value="ECO:0007669"/>
    <property type="project" value="TreeGrafter"/>
</dbReference>
<dbReference type="InterPro" id="IPR015659">
    <property type="entry name" value="Proline_oxidase"/>
</dbReference>
<comment type="catalytic activity">
    <reaction evidence="5">
        <text>L-proline + a quinone = (S)-1-pyrroline-5-carboxylate + a quinol + H(+)</text>
        <dbReference type="Rhea" id="RHEA:23784"/>
        <dbReference type="ChEBI" id="CHEBI:15378"/>
        <dbReference type="ChEBI" id="CHEBI:17388"/>
        <dbReference type="ChEBI" id="CHEBI:24646"/>
        <dbReference type="ChEBI" id="CHEBI:60039"/>
        <dbReference type="ChEBI" id="CHEBI:132124"/>
        <dbReference type="EC" id="1.5.5.2"/>
    </reaction>
</comment>
<evidence type="ECO:0000256" key="2">
    <source>
        <dbReference type="ARBA" id="ARBA00012695"/>
    </source>
</evidence>
<comment type="cofactor">
    <cofactor evidence="5">
        <name>FAD</name>
        <dbReference type="ChEBI" id="CHEBI:57692"/>
    </cofactor>
</comment>
<evidence type="ECO:0000256" key="4">
    <source>
        <dbReference type="ARBA" id="ARBA00023062"/>
    </source>
</evidence>
<evidence type="ECO:0000256" key="5">
    <source>
        <dbReference type="RuleBase" id="RU364054"/>
    </source>
</evidence>
<keyword evidence="8" id="KW-1185">Reference proteome</keyword>
<dbReference type="GO" id="GO:0010133">
    <property type="term" value="P:L-proline catabolic process to L-glutamate"/>
    <property type="evidence" value="ECO:0007669"/>
    <property type="project" value="TreeGrafter"/>
</dbReference>
<accession>A0A098VST0</accession>
<sequence length="493" mass="55100">MAPIYVKYALSYPSLFVPLNVIVKKSFFQHFCGGSTNEEISRTTKRLSENGVGSILDPAMEEDLKEIDLFPEDRILPQLSNSASSIFDADVMNQRKMVIQNLINAAAIPATQLSAGSNSDMTKFVALKLTCMVPTGLLYLLTSSLDFLISKLEGNDGVKSLHDFGIKLPNQSGDHQTIAELKKEITKIQRKYPNMSARNLVFSALHPELVLKFYSEIYLPIHGHAKVMNESDYKNLQQSLINSMAFCRDIFEFAAKKSISIMVDAEQTYFQTAIHYLTFVIAKEAPLLRDKPVLFGTYQMYLKNGFTSLQQDHQLYYMYKLPFALKVVRGAYMQSESARALSFGLSSPINDSISKTHEDYSKAIDLLLNAIQNNGESTAAFFATHNVESIEKILSQVDPEAQGNKVMIGQLLGMADHLTFSIANSDLAIPYKYVPVGTVEEVLPYLLRRAQENSSLFGRATDERNQIKTVISERIKNLLSSPFLKTTVSGNTT</sequence>
<reference evidence="7 8" key="1">
    <citation type="submission" date="2014-04" db="EMBL/GenBank/DDBJ databases">
        <title>A new species of microsporidia sheds light on the evolution of extreme parasitism.</title>
        <authorList>
            <person name="Haag K.L."/>
            <person name="James T.Y."/>
            <person name="Larsson R."/>
            <person name="Schaer T.M."/>
            <person name="Refardt D."/>
            <person name="Pombert J.-F."/>
            <person name="Ebert D."/>
        </authorList>
    </citation>
    <scope>NUCLEOTIDE SEQUENCE [LARGE SCALE GENOMIC DNA]</scope>
    <source>
        <strain evidence="7 8">UGP3</strain>
        <tissue evidence="7">Spores</tissue>
    </source>
</reference>
<keyword evidence="5" id="KW-0274">FAD</keyword>
<keyword evidence="5" id="KW-0285">Flavoprotein</keyword>
<dbReference type="PANTHER" id="PTHR13914:SF0">
    <property type="entry name" value="PROLINE DEHYDROGENASE 1, MITOCHONDRIAL"/>
    <property type="match status" value="1"/>
</dbReference>
<protein>
    <recommendedName>
        <fullName evidence="2 5">Proline dehydrogenase</fullName>
        <ecNumber evidence="2 5">1.5.5.2</ecNumber>
    </recommendedName>
</protein>
<evidence type="ECO:0000259" key="6">
    <source>
        <dbReference type="Pfam" id="PF01619"/>
    </source>
</evidence>
<evidence type="ECO:0000313" key="8">
    <source>
        <dbReference type="Proteomes" id="UP000029725"/>
    </source>
</evidence>
<dbReference type="InterPro" id="IPR029041">
    <property type="entry name" value="FAD-linked_oxidoreductase-like"/>
</dbReference>
<dbReference type="Gene3D" id="3.20.20.220">
    <property type="match status" value="2"/>
</dbReference>
<dbReference type="AlphaFoldDB" id="A0A098VST0"/>
<comment type="function">
    <text evidence="5">Converts proline to delta-1-pyrroline-5-carboxylate.</text>
</comment>
<keyword evidence="3 5" id="KW-0560">Oxidoreductase</keyword>